<keyword evidence="3" id="KW-0238">DNA-binding</keyword>
<dbReference type="GO" id="GO:0030154">
    <property type="term" value="P:cell differentiation"/>
    <property type="evidence" value="ECO:0000318"/>
    <property type="project" value="GO_Central"/>
</dbReference>
<evidence type="ECO:0000313" key="9">
    <source>
        <dbReference type="Proteomes" id="UP000008311"/>
    </source>
</evidence>
<dbReference type="SUPFAM" id="SSF46689">
    <property type="entry name" value="Homeodomain-like"/>
    <property type="match status" value="1"/>
</dbReference>
<dbReference type="InterPro" id="IPR015495">
    <property type="entry name" value="Myb_TF_plants"/>
</dbReference>
<dbReference type="InterPro" id="IPR017930">
    <property type="entry name" value="Myb_dom"/>
</dbReference>
<dbReference type="FunFam" id="1.10.10.60:FF:000001">
    <property type="entry name" value="MYB-related transcription factor"/>
    <property type="match status" value="1"/>
</dbReference>
<dbReference type="CDD" id="cd00167">
    <property type="entry name" value="SANT"/>
    <property type="match status" value="2"/>
</dbReference>
<dbReference type="Pfam" id="PF00249">
    <property type="entry name" value="Myb_DNA-binding"/>
    <property type="match status" value="2"/>
</dbReference>
<dbReference type="SMR" id="B9SFE2"/>
<dbReference type="eggNOG" id="KOG0048">
    <property type="taxonomic scope" value="Eukaryota"/>
</dbReference>
<dbReference type="SMART" id="SM00717">
    <property type="entry name" value="SANT"/>
    <property type="match status" value="2"/>
</dbReference>
<dbReference type="GO" id="GO:0005634">
    <property type="term" value="C:nucleus"/>
    <property type="evidence" value="ECO:0000318"/>
    <property type="project" value="GO_Central"/>
</dbReference>
<feature type="domain" description="HTH myb-type" evidence="7">
    <location>
        <begin position="61"/>
        <end position="115"/>
    </location>
</feature>
<dbReference type="InterPro" id="IPR001005">
    <property type="entry name" value="SANT/Myb"/>
</dbReference>
<dbReference type="GO" id="GO:0006355">
    <property type="term" value="P:regulation of DNA-templated transcription"/>
    <property type="evidence" value="ECO:0000318"/>
    <property type="project" value="GO_Central"/>
</dbReference>
<evidence type="ECO:0000256" key="5">
    <source>
        <dbReference type="SAM" id="MobiDB-lite"/>
    </source>
</evidence>
<dbReference type="PANTHER" id="PTHR10641:SF1244">
    <property type="entry name" value="TRICHOME DIFFERENTIATION PROTEIN GL1-LIKE"/>
    <property type="match status" value="1"/>
</dbReference>
<dbReference type="PROSITE" id="PS50090">
    <property type="entry name" value="MYB_LIKE"/>
    <property type="match status" value="2"/>
</dbReference>
<dbReference type="InterPro" id="IPR009057">
    <property type="entry name" value="Homeodomain-like_sf"/>
</dbReference>
<evidence type="ECO:0000256" key="3">
    <source>
        <dbReference type="ARBA" id="ARBA00023125"/>
    </source>
</evidence>
<dbReference type="GO" id="GO:0000976">
    <property type="term" value="F:transcription cis-regulatory region binding"/>
    <property type="evidence" value="ECO:0000318"/>
    <property type="project" value="GO_Central"/>
</dbReference>
<keyword evidence="2" id="KW-0677">Repeat</keyword>
<keyword evidence="4" id="KW-0539">Nucleus</keyword>
<feature type="domain" description="Myb-like" evidence="6">
    <location>
        <begin position="8"/>
        <end position="60"/>
    </location>
</feature>
<evidence type="ECO:0000259" key="6">
    <source>
        <dbReference type="PROSITE" id="PS50090"/>
    </source>
</evidence>
<reference evidence="9" key="1">
    <citation type="journal article" date="2010" name="Nat. Biotechnol.">
        <title>Draft genome sequence of the oilseed species Ricinus communis.</title>
        <authorList>
            <person name="Chan A.P."/>
            <person name="Crabtree J."/>
            <person name="Zhao Q."/>
            <person name="Lorenzi H."/>
            <person name="Orvis J."/>
            <person name="Puiu D."/>
            <person name="Melake-Berhan A."/>
            <person name="Jones K.M."/>
            <person name="Redman J."/>
            <person name="Chen G."/>
            <person name="Cahoon E.B."/>
            <person name="Gedil M."/>
            <person name="Stanke M."/>
            <person name="Haas B.J."/>
            <person name="Wortman J.R."/>
            <person name="Fraser-Liggett C.M."/>
            <person name="Ravel J."/>
            <person name="Rabinowicz P.D."/>
        </authorList>
    </citation>
    <scope>NUCLEOTIDE SEQUENCE [LARGE SCALE GENOMIC DNA]</scope>
    <source>
        <strain evidence="9">cv. Hale</strain>
    </source>
</reference>
<accession>B9SFE2</accession>
<evidence type="ECO:0000256" key="1">
    <source>
        <dbReference type="ARBA" id="ARBA00004123"/>
    </source>
</evidence>
<evidence type="ECO:0000256" key="2">
    <source>
        <dbReference type="ARBA" id="ARBA00022737"/>
    </source>
</evidence>
<protein>
    <submittedName>
        <fullName evidence="8">R2r3-myb transcription factor, putative</fullName>
    </submittedName>
</protein>
<sequence>MMTLDFDKKPMNKGTWSAEEDQRLIAYINGYGIQKWNEMPKDAGLLRSGKSCRLRWMNYLRPSIKRGNFSSEEDEIILSLHAMLGNRWSTIATKLPGRTDNDIKNHWHTHLKKRSVVREIKLHVLHKSEEELQENNYSEDGDLSCFTSLNASNSPESSTIQFSSELSHSAGFSSINSNSGDEADHNDIQAIEQNIALFELHGDFQCLQGQSFSLDDLDVMQDPMWLDEEYTGCPYVSPGGASNNSSEYSSLWTDNNHQIIEENVNFSELSKDQFLSSRMELCYTAEDNGATTYQVRVEGSVYSYTSQIAVENDLYDYPVIGSNIGQAIEENILLSKLSEERPNVLWEKEQSSPMKGFQKTDQDYGVYN</sequence>
<keyword evidence="9" id="KW-1185">Reference proteome</keyword>
<proteinExistence type="predicted"/>
<evidence type="ECO:0000313" key="8">
    <source>
        <dbReference type="EMBL" id="EEF37730.1"/>
    </source>
</evidence>
<dbReference type="AlphaFoldDB" id="B9SFE2"/>
<feature type="region of interest" description="Disordered" evidence="5">
    <location>
        <begin position="348"/>
        <end position="368"/>
    </location>
</feature>
<dbReference type="PANTHER" id="PTHR10641">
    <property type="entry name" value="MYB FAMILY TRANSCRIPTION FACTOR"/>
    <property type="match status" value="1"/>
</dbReference>
<gene>
    <name evidence="8" type="ORF">RCOM_1096540</name>
</gene>
<feature type="domain" description="HTH myb-type" evidence="7">
    <location>
        <begin position="8"/>
        <end position="60"/>
    </location>
</feature>
<name>B9SFE2_RICCO</name>
<dbReference type="InParanoid" id="B9SFE2"/>
<comment type="subcellular location">
    <subcellularLocation>
        <location evidence="1">Nucleus</location>
    </subcellularLocation>
</comment>
<evidence type="ECO:0000256" key="4">
    <source>
        <dbReference type="ARBA" id="ARBA00023242"/>
    </source>
</evidence>
<evidence type="ECO:0000259" key="7">
    <source>
        <dbReference type="PROSITE" id="PS51294"/>
    </source>
</evidence>
<dbReference type="EMBL" id="EQ973944">
    <property type="protein sequence ID" value="EEF37730.1"/>
    <property type="molecule type" value="Genomic_DNA"/>
</dbReference>
<organism evidence="8 9">
    <name type="scientific">Ricinus communis</name>
    <name type="common">Castor bean</name>
    <dbReference type="NCBI Taxonomy" id="3988"/>
    <lineage>
        <taxon>Eukaryota</taxon>
        <taxon>Viridiplantae</taxon>
        <taxon>Streptophyta</taxon>
        <taxon>Embryophyta</taxon>
        <taxon>Tracheophyta</taxon>
        <taxon>Spermatophyta</taxon>
        <taxon>Magnoliopsida</taxon>
        <taxon>eudicotyledons</taxon>
        <taxon>Gunneridae</taxon>
        <taxon>Pentapetalae</taxon>
        <taxon>rosids</taxon>
        <taxon>fabids</taxon>
        <taxon>Malpighiales</taxon>
        <taxon>Euphorbiaceae</taxon>
        <taxon>Acalyphoideae</taxon>
        <taxon>Acalypheae</taxon>
        <taxon>Ricinus</taxon>
    </lineage>
</organism>
<dbReference type="PROSITE" id="PS51294">
    <property type="entry name" value="HTH_MYB"/>
    <property type="match status" value="2"/>
</dbReference>
<dbReference type="Proteomes" id="UP000008311">
    <property type="component" value="Unassembled WGS sequence"/>
</dbReference>
<feature type="domain" description="Myb-like" evidence="6">
    <location>
        <begin position="61"/>
        <end position="111"/>
    </location>
</feature>
<dbReference type="Gene3D" id="1.10.10.60">
    <property type="entry name" value="Homeodomain-like"/>
    <property type="match status" value="2"/>
</dbReference>